<dbReference type="AlphaFoldDB" id="A0A2A5T155"/>
<gene>
    <name evidence="1" type="ORF">BTN49_2562</name>
</gene>
<accession>A0A2A5T155</accession>
<organism evidence="1 2">
    <name type="scientific">Candidatus Enterovibrio escicola</name>
    <dbReference type="NCBI Taxonomy" id="1927127"/>
    <lineage>
        <taxon>Bacteria</taxon>
        <taxon>Pseudomonadati</taxon>
        <taxon>Pseudomonadota</taxon>
        <taxon>Gammaproteobacteria</taxon>
        <taxon>Vibrionales</taxon>
        <taxon>Vibrionaceae</taxon>
        <taxon>Enterovibrio</taxon>
    </lineage>
</organism>
<dbReference type="EMBL" id="NBYY01000029">
    <property type="protein sequence ID" value="PCS21876.1"/>
    <property type="molecule type" value="Genomic_DNA"/>
</dbReference>
<reference evidence="2" key="1">
    <citation type="submission" date="2017-04" db="EMBL/GenBank/DDBJ databases">
        <title>Genome evolution of the luminous symbionts of deep sea anglerfish.</title>
        <authorList>
            <person name="Hendry T.A."/>
        </authorList>
    </citation>
    <scope>NUCLEOTIDE SEQUENCE [LARGE SCALE GENOMIC DNA]</scope>
</reference>
<comment type="caution">
    <text evidence="1">The sequence shown here is derived from an EMBL/GenBank/DDBJ whole genome shotgun (WGS) entry which is preliminary data.</text>
</comment>
<evidence type="ECO:0000313" key="1">
    <source>
        <dbReference type="EMBL" id="PCS21876.1"/>
    </source>
</evidence>
<sequence length="40" mass="4742">MDLIGLEVSIPRLMESYHYRHHFANVEAKRLLSLFDIGRN</sequence>
<protein>
    <submittedName>
        <fullName evidence="1">Uncharacterized protein</fullName>
    </submittedName>
</protein>
<keyword evidence="2" id="KW-1185">Reference proteome</keyword>
<proteinExistence type="predicted"/>
<dbReference type="Proteomes" id="UP000219020">
    <property type="component" value="Unassembled WGS sequence"/>
</dbReference>
<name>A0A2A5T155_9GAMM</name>
<evidence type="ECO:0000313" key="2">
    <source>
        <dbReference type="Proteomes" id="UP000219020"/>
    </source>
</evidence>